<reference evidence="2 3" key="1">
    <citation type="journal article" date="2021" name="Sci. Rep.">
        <title>The genome of the diatom Chaetoceros tenuissimus carries an ancient integrated fragment of an extant virus.</title>
        <authorList>
            <person name="Hongo Y."/>
            <person name="Kimura K."/>
            <person name="Takaki Y."/>
            <person name="Yoshida Y."/>
            <person name="Baba S."/>
            <person name="Kobayashi G."/>
            <person name="Nagasaki K."/>
            <person name="Hano T."/>
            <person name="Tomaru Y."/>
        </authorList>
    </citation>
    <scope>NUCLEOTIDE SEQUENCE [LARGE SCALE GENOMIC DNA]</scope>
    <source>
        <strain evidence="2 3">NIES-3715</strain>
    </source>
</reference>
<proteinExistence type="predicted"/>
<accession>A0AAD3HAL2</accession>
<dbReference type="AlphaFoldDB" id="A0AAD3HAL2"/>
<evidence type="ECO:0000256" key="1">
    <source>
        <dbReference type="SAM" id="MobiDB-lite"/>
    </source>
</evidence>
<evidence type="ECO:0000313" key="2">
    <source>
        <dbReference type="EMBL" id="GFH56089.1"/>
    </source>
</evidence>
<evidence type="ECO:0000313" key="3">
    <source>
        <dbReference type="Proteomes" id="UP001054902"/>
    </source>
</evidence>
<sequence length="90" mass="9630">MLARTITSAPSSTPTLAPSSTQAPSSSPSQTPSIKSCVDDELATFTLINLEKSVGCVWILQNKKRADVRKERYCGLDRVNSICPPSCGLC</sequence>
<keyword evidence="3" id="KW-1185">Reference proteome</keyword>
<comment type="caution">
    <text evidence="2">The sequence shown here is derived from an EMBL/GenBank/DDBJ whole genome shotgun (WGS) entry which is preliminary data.</text>
</comment>
<feature type="region of interest" description="Disordered" evidence="1">
    <location>
        <begin position="1"/>
        <end position="34"/>
    </location>
</feature>
<protein>
    <submittedName>
        <fullName evidence="2">Uncharacterized protein</fullName>
    </submittedName>
</protein>
<dbReference type="Proteomes" id="UP001054902">
    <property type="component" value="Unassembled WGS sequence"/>
</dbReference>
<organism evidence="2 3">
    <name type="scientific">Chaetoceros tenuissimus</name>
    <dbReference type="NCBI Taxonomy" id="426638"/>
    <lineage>
        <taxon>Eukaryota</taxon>
        <taxon>Sar</taxon>
        <taxon>Stramenopiles</taxon>
        <taxon>Ochrophyta</taxon>
        <taxon>Bacillariophyta</taxon>
        <taxon>Coscinodiscophyceae</taxon>
        <taxon>Chaetocerotophycidae</taxon>
        <taxon>Chaetocerotales</taxon>
        <taxon>Chaetocerotaceae</taxon>
        <taxon>Chaetoceros</taxon>
    </lineage>
</organism>
<name>A0AAD3HAL2_9STRA</name>
<dbReference type="EMBL" id="BLLK01000051">
    <property type="protein sequence ID" value="GFH56089.1"/>
    <property type="molecule type" value="Genomic_DNA"/>
</dbReference>
<gene>
    <name evidence="2" type="ORF">CTEN210_12565</name>
</gene>